<evidence type="ECO:0000256" key="2">
    <source>
        <dbReference type="ARBA" id="ARBA00004370"/>
    </source>
</evidence>
<evidence type="ECO:0000256" key="4">
    <source>
        <dbReference type="ARBA" id="ARBA00010617"/>
    </source>
</evidence>
<comment type="similarity">
    <text evidence="4 14">Belongs to the cytochrome P450 family.</text>
</comment>
<comment type="pathway">
    <text evidence="3">Secondary metabolite biosynthesis; terpenoid biosynthesis.</text>
</comment>
<dbReference type="GO" id="GO:0020037">
    <property type="term" value="F:heme binding"/>
    <property type="evidence" value="ECO:0007669"/>
    <property type="project" value="InterPro"/>
</dbReference>
<evidence type="ECO:0000256" key="14">
    <source>
        <dbReference type="RuleBase" id="RU000461"/>
    </source>
</evidence>
<dbReference type="AlphaFoldDB" id="A0A9P6EPF4"/>
<sequence length="549" mass="61114">MIGFSFLTFLYYTLLYAAVRLSLFLFQRFIARSPLDNIPGPSGESFLIGALPKLFGFKAWGFHSELAQKYGSVVRVRGLLGADFLYVYDPLALHNILLKDQVNYAPEPSLLQGGQLLLGNGLLGIWGEAHKKQRKMLNPSFSAANMRDLVPLFYNISQKATFAKKVEDGPQEIDVLAWSTRTALELIAQSGLGTSFDPLTEDATIHPYVDAAKRIILVVGSIQSFRIYVLPIAMKIGTPKFRRALLELIPSKALQEAREIADLMYDTSVKVYQSKKKALAEGDEALKDQIAGGKDLMSILMRNNTGASKGDGLSEYEVISQMSTLTFAATDTTSTAISRTLWLLSQRHDVQDKLRSELRETMSGKDVLSYDELAGLNYLDAVCRELLRLYPPIPTMARIAEEDTILPLYTPLTGIDGRPINEVSVPKGTKIFLSVFNCNRNKELWGADADEFKPERWLDELPEAITNSRVPGVYSNLMTFGGGGRSCIGFKFSQLEMKVVLSLLIREFRFSPALDKEIYWNMTGITSAWVVGDHESSPPRLPLLVEVAK</sequence>
<dbReference type="PRINTS" id="PR00463">
    <property type="entry name" value="EP450I"/>
</dbReference>
<keyword evidence="12 15" id="KW-0472">Membrane</keyword>
<evidence type="ECO:0000256" key="7">
    <source>
        <dbReference type="ARBA" id="ARBA00022723"/>
    </source>
</evidence>
<dbReference type="InterPro" id="IPR050121">
    <property type="entry name" value="Cytochrome_P450_monoxygenase"/>
</dbReference>
<dbReference type="PANTHER" id="PTHR24305:SF166">
    <property type="entry name" value="CYTOCHROME P450 12A4, MITOCHONDRIAL-RELATED"/>
    <property type="match status" value="1"/>
</dbReference>
<comment type="subcellular location">
    <subcellularLocation>
        <location evidence="2">Membrane</location>
    </subcellularLocation>
</comment>
<evidence type="ECO:0000256" key="1">
    <source>
        <dbReference type="ARBA" id="ARBA00001971"/>
    </source>
</evidence>
<keyword evidence="10 13" id="KW-0408">Iron</keyword>
<dbReference type="GO" id="GO:0005506">
    <property type="term" value="F:iron ion binding"/>
    <property type="evidence" value="ECO:0007669"/>
    <property type="project" value="InterPro"/>
</dbReference>
<feature type="transmembrane region" description="Helical" evidence="15">
    <location>
        <begin position="6"/>
        <end position="26"/>
    </location>
</feature>
<evidence type="ECO:0000256" key="6">
    <source>
        <dbReference type="ARBA" id="ARBA00022692"/>
    </source>
</evidence>
<dbReference type="Pfam" id="PF00067">
    <property type="entry name" value="p450"/>
    <property type="match status" value="1"/>
</dbReference>
<dbReference type="SUPFAM" id="SSF48264">
    <property type="entry name" value="Cytochrome P450"/>
    <property type="match status" value="1"/>
</dbReference>
<dbReference type="CDD" id="cd11069">
    <property type="entry name" value="CYP_FUM15-like"/>
    <property type="match status" value="1"/>
</dbReference>
<evidence type="ECO:0000256" key="11">
    <source>
        <dbReference type="ARBA" id="ARBA00023033"/>
    </source>
</evidence>
<dbReference type="Gene3D" id="1.10.630.10">
    <property type="entry name" value="Cytochrome P450"/>
    <property type="match status" value="1"/>
</dbReference>
<dbReference type="PRINTS" id="PR00385">
    <property type="entry name" value="P450"/>
</dbReference>
<organism evidence="16 17">
    <name type="scientific">Crepidotus variabilis</name>
    <dbReference type="NCBI Taxonomy" id="179855"/>
    <lineage>
        <taxon>Eukaryota</taxon>
        <taxon>Fungi</taxon>
        <taxon>Dikarya</taxon>
        <taxon>Basidiomycota</taxon>
        <taxon>Agaricomycotina</taxon>
        <taxon>Agaricomycetes</taxon>
        <taxon>Agaricomycetidae</taxon>
        <taxon>Agaricales</taxon>
        <taxon>Agaricineae</taxon>
        <taxon>Crepidotaceae</taxon>
        <taxon>Crepidotus</taxon>
    </lineage>
</organism>
<evidence type="ECO:0000256" key="3">
    <source>
        <dbReference type="ARBA" id="ARBA00004721"/>
    </source>
</evidence>
<comment type="cofactor">
    <cofactor evidence="1 13">
        <name>heme</name>
        <dbReference type="ChEBI" id="CHEBI:30413"/>
    </cofactor>
</comment>
<keyword evidence="6 15" id="KW-0812">Transmembrane</keyword>
<dbReference type="GO" id="GO:0016705">
    <property type="term" value="F:oxidoreductase activity, acting on paired donors, with incorporation or reduction of molecular oxygen"/>
    <property type="evidence" value="ECO:0007669"/>
    <property type="project" value="InterPro"/>
</dbReference>
<dbReference type="InterPro" id="IPR001128">
    <property type="entry name" value="Cyt_P450"/>
</dbReference>
<dbReference type="PROSITE" id="PS00086">
    <property type="entry name" value="CYTOCHROME_P450"/>
    <property type="match status" value="1"/>
</dbReference>
<evidence type="ECO:0000313" key="16">
    <source>
        <dbReference type="EMBL" id="KAF9532497.1"/>
    </source>
</evidence>
<dbReference type="EMBL" id="MU157831">
    <property type="protein sequence ID" value="KAF9532497.1"/>
    <property type="molecule type" value="Genomic_DNA"/>
</dbReference>
<protein>
    <submittedName>
        <fullName evidence="16">Cytochrome P450</fullName>
    </submittedName>
</protein>
<keyword evidence="11 14" id="KW-0503">Monooxygenase</keyword>
<gene>
    <name evidence="16" type="ORF">CPB83DRAFT_759309</name>
</gene>
<dbReference type="InterPro" id="IPR002401">
    <property type="entry name" value="Cyt_P450_E_grp-I"/>
</dbReference>
<evidence type="ECO:0000313" key="17">
    <source>
        <dbReference type="Proteomes" id="UP000807306"/>
    </source>
</evidence>
<comment type="caution">
    <text evidence="16">The sequence shown here is derived from an EMBL/GenBank/DDBJ whole genome shotgun (WGS) entry which is preliminary data.</text>
</comment>
<evidence type="ECO:0000256" key="15">
    <source>
        <dbReference type="SAM" id="Phobius"/>
    </source>
</evidence>
<evidence type="ECO:0000256" key="8">
    <source>
        <dbReference type="ARBA" id="ARBA00022989"/>
    </source>
</evidence>
<keyword evidence="17" id="KW-1185">Reference proteome</keyword>
<evidence type="ECO:0000256" key="9">
    <source>
        <dbReference type="ARBA" id="ARBA00023002"/>
    </source>
</evidence>
<evidence type="ECO:0000256" key="12">
    <source>
        <dbReference type="ARBA" id="ARBA00023136"/>
    </source>
</evidence>
<name>A0A9P6EPF4_9AGAR</name>
<accession>A0A9P6EPF4</accession>
<dbReference type="GO" id="GO:0016020">
    <property type="term" value="C:membrane"/>
    <property type="evidence" value="ECO:0007669"/>
    <property type="project" value="UniProtKB-SubCell"/>
</dbReference>
<evidence type="ECO:0000256" key="13">
    <source>
        <dbReference type="PIRSR" id="PIRSR602401-1"/>
    </source>
</evidence>
<keyword evidence="7 13" id="KW-0479">Metal-binding</keyword>
<dbReference type="PANTHER" id="PTHR24305">
    <property type="entry name" value="CYTOCHROME P450"/>
    <property type="match status" value="1"/>
</dbReference>
<evidence type="ECO:0000256" key="5">
    <source>
        <dbReference type="ARBA" id="ARBA00022617"/>
    </source>
</evidence>
<proteinExistence type="inferred from homology"/>
<feature type="binding site" description="axial binding residue" evidence="13">
    <location>
        <position position="487"/>
    </location>
    <ligand>
        <name>heme</name>
        <dbReference type="ChEBI" id="CHEBI:30413"/>
    </ligand>
    <ligandPart>
        <name>Fe</name>
        <dbReference type="ChEBI" id="CHEBI:18248"/>
    </ligandPart>
</feature>
<keyword evidence="5 13" id="KW-0349">Heme</keyword>
<keyword evidence="9 14" id="KW-0560">Oxidoreductase</keyword>
<dbReference type="Proteomes" id="UP000807306">
    <property type="component" value="Unassembled WGS sequence"/>
</dbReference>
<dbReference type="GO" id="GO:0004497">
    <property type="term" value="F:monooxygenase activity"/>
    <property type="evidence" value="ECO:0007669"/>
    <property type="project" value="UniProtKB-KW"/>
</dbReference>
<keyword evidence="8 15" id="KW-1133">Transmembrane helix</keyword>
<reference evidence="16" key="1">
    <citation type="submission" date="2020-11" db="EMBL/GenBank/DDBJ databases">
        <authorList>
            <consortium name="DOE Joint Genome Institute"/>
            <person name="Ahrendt S."/>
            <person name="Riley R."/>
            <person name="Andreopoulos W."/>
            <person name="Labutti K."/>
            <person name="Pangilinan J."/>
            <person name="Ruiz-Duenas F.J."/>
            <person name="Barrasa J.M."/>
            <person name="Sanchez-Garcia M."/>
            <person name="Camarero S."/>
            <person name="Miyauchi S."/>
            <person name="Serrano A."/>
            <person name="Linde D."/>
            <person name="Babiker R."/>
            <person name="Drula E."/>
            <person name="Ayuso-Fernandez I."/>
            <person name="Pacheco R."/>
            <person name="Padilla G."/>
            <person name="Ferreira P."/>
            <person name="Barriuso J."/>
            <person name="Kellner H."/>
            <person name="Castanera R."/>
            <person name="Alfaro M."/>
            <person name="Ramirez L."/>
            <person name="Pisabarro A.G."/>
            <person name="Kuo A."/>
            <person name="Tritt A."/>
            <person name="Lipzen A."/>
            <person name="He G."/>
            <person name="Yan M."/>
            <person name="Ng V."/>
            <person name="Cullen D."/>
            <person name="Martin F."/>
            <person name="Rosso M.-N."/>
            <person name="Henrissat B."/>
            <person name="Hibbett D."/>
            <person name="Martinez A.T."/>
            <person name="Grigoriev I.V."/>
        </authorList>
    </citation>
    <scope>NUCLEOTIDE SEQUENCE</scope>
    <source>
        <strain evidence="16">CBS 506.95</strain>
    </source>
</reference>
<dbReference type="InterPro" id="IPR017972">
    <property type="entry name" value="Cyt_P450_CS"/>
</dbReference>
<dbReference type="OrthoDB" id="1470350at2759"/>
<evidence type="ECO:0000256" key="10">
    <source>
        <dbReference type="ARBA" id="ARBA00023004"/>
    </source>
</evidence>
<dbReference type="InterPro" id="IPR036396">
    <property type="entry name" value="Cyt_P450_sf"/>
</dbReference>